<protein>
    <submittedName>
        <fullName evidence="3">Carbonic anhydrase</fullName>
    </submittedName>
</protein>
<dbReference type="EMBL" id="CP002959">
    <property type="protein sequence ID" value="AFM12758.1"/>
    <property type="molecule type" value="Genomic_DNA"/>
</dbReference>
<evidence type="ECO:0000313" key="4">
    <source>
        <dbReference type="Proteomes" id="UP000006048"/>
    </source>
</evidence>
<evidence type="ECO:0000313" key="3">
    <source>
        <dbReference type="EMBL" id="AFM12758.1"/>
    </source>
</evidence>
<dbReference type="InterPro" id="IPR001765">
    <property type="entry name" value="Carbonic_anhydrase"/>
</dbReference>
<dbReference type="AlphaFoldDB" id="I4B651"/>
<dbReference type="GO" id="GO:0008270">
    <property type="term" value="F:zinc ion binding"/>
    <property type="evidence" value="ECO:0007669"/>
    <property type="project" value="InterPro"/>
</dbReference>
<dbReference type="SMART" id="SM00947">
    <property type="entry name" value="Pro_CA"/>
    <property type="match status" value="1"/>
</dbReference>
<feature type="binding site" evidence="2">
    <location>
        <position position="362"/>
    </location>
    <ligand>
        <name>Zn(2+)</name>
        <dbReference type="ChEBI" id="CHEBI:29105"/>
    </ligand>
</feature>
<name>I4B651_TURPD</name>
<accession>I4B651</accession>
<dbReference type="OrthoDB" id="9797527at2"/>
<dbReference type="InterPro" id="IPR036874">
    <property type="entry name" value="Carbonic_anhydrase_sf"/>
</dbReference>
<organism evidence="3 4">
    <name type="scientific">Turneriella parva (strain ATCC BAA-1111 / DSM 21527 / NCTC 11395 / H)</name>
    <name type="common">Leptospira parva</name>
    <dbReference type="NCBI Taxonomy" id="869212"/>
    <lineage>
        <taxon>Bacteria</taxon>
        <taxon>Pseudomonadati</taxon>
        <taxon>Spirochaetota</taxon>
        <taxon>Spirochaetia</taxon>
        <taxon>Leptospirales</taxon>
        <taxon>Leptospiraceae</taxon>
        <taxon>Turneriella</taxon>
    </lineage>
</organism>
<gene>
    <name evidence="3" type="ordered locus">Turpa_2112</name>
</gene>
<evidence type="ECO:0000256" key="2">
    <source>
        <dbReference type="PIRSR" id="PIRSR601765-1"/>
    </source>
</evidence>
<sequence>MQLQQSQTMTDAERRLFFPQNAAPDPLLVHLAQLNQDWQLRGESNSESQTPIAAILGCSHSSMPMPRILDCGLNEIFMQVERGARLSAEKIGTLMYGLTHLADHQIPLVQIIVHQCQAGQSCRKVMPDKPTITRPAALIEAANRLSIGNHLGISHVNLPAWKSLSQYNSHDLIHGRTRSLLLLENDKAFATLVKEGKVIVGEAFFDEKIGKVSWFGLLAADSIIDQLRQMSPRIEDIVEGLASDPQQVAHLHEGIVSLARIAAGNRRYRAVHSPPVPCRVVILGCADSRSHPTVTFGDFELGAIESFHSAGNEIGDHTLRGLRIALEEIEEHARQATSAALLTNPELPASYREFSYLIVKSHSRCGALNAVITSAENGAKTALKNMTGSPHVGHLVNSIRHRLSPYFSWLHKNGLTAHEHDALGIFAARFNAVEGCLDFYRRAREGNLDATQIIEIIRRGFVRLVPAVYLLKSGRIEFLSPMPESLEETEIEEYPVVAHATNGFELPFAVG</sequence>
<keyword evidence="2" id="KW-0862">Zinc</keyword>
<feature type="binding site" evidence="2">
    <location>
        <position position="365"/>
    </location>
    <ligand>
        <name>Zn(2+)</name>
        <dbReference type="ChEBI" id="CHEBI:29105"/>
    </ligand>
</feature>
<keyword evidence="2" id="KW-0479">Metal-binding</keyword>
<feature type="binding site" evidence="2">
    <location>
        <position position="285"/>
    </location>
    <ligand>
        <name>Zn(2+)</name>
        <dbReference type="ChEBI" id="CHEBI:29105"/>
    </ligand>
</feature>
<dbReference type="GO" id="GO:0004089">
    <property type="term" value="F:carbonate dehydratase activity"/>
    <property type="evidence" value="ECO:0007669"/>
    <property type="project" value="InterPro"/>
</dbReference>
<keyword evidence="4" id="KW-1185">Reference proteome</keyword>
<reference evidence="3 4" key="1">
    <citation type="submission" date="2012-06" db="EMBL/GenBank/DDBJ databases">
        <title>The complete chromosome of genome of Turneriella parva DSM 21527.</title>
        <authorList>
            <consortium name="US DOE Joint Genome Institute (JGI-PGF)"/>
            <person name="Lucas S."/>
            <person name="Han J."/>
            <person name="Lapidus A."/>
            <person name="Bruce D."/>
            <person name="Goodwin L."/>
            <person name="Pitluck S."/>
            <person name="Peters L."/>
            <person name="Kyrpides N."/>
            <person name="Mavromatis K."/>
            <person name="Ivanova N."/>
            <person name="Mikhailova N."/>
            <person name="Chertkov O."/>
            <person name="Detter J.C."/>
            <person name="Tapia R."/>
            <person name="Han C."/>
            <person name="Land M."/>
            <person name="Hauser L."/>
            <person name="Markowitz V."/>
            <person name="Cheng J.-F."/>
            <person name="Hugenholtz P."/>
            <person name="Woyke T."/>
            <person name="Wu D."/>
            <person name="Gronow S."/>
            <person name="Wellnitz S."/>
            <person name="Brambilla E."/>
            <person name="Klenk H.-P."/>
            <person name="Eisen J.A."/>
        </authorList>
    </citation>
    <scope>NUCLEOTIDE SEQUENCE [LARGE SCALE GENOMIC DNA]</scope>
    <source>
        <strain evidence="4">ATCC BAA-1111 / DSM 21527 / NCTC 11395 / H</strain>
    </source>
</reference>
<dbReference type="Proteomes" id="UP000006048">
    <property type="component" value="Chromosome"/>
</dbReference>
<proteinExistence type="inferred from homology"/>
<feature type="binding site" evidence="2">
    <location>
        <position position="287"/>
    </location>
    <ligand>
        <name>Zn(2+)</name>
        <dbReference type="ChEBI" id="CHEBI:29105"/>
    </ligand>
</feature>
<dbReference type="HOGENOM" id="CLU_533104_0_0_12"/>
<comment type="cofactor">
    <cofactor evidence="2">
        <name>Zn(2+)</name>
        <dbReference type="ChEBI" id="CHEBI:29105"/>
    </cofactor>
    <text evidence="2">Binds 1 zinc ion per subunit.</text>
</comment>
<dbReference type="Gene3D" id="3.40.1050.10">
    <property type="entry name" value="Carbonic anhydrase"/>
    <property type="match status" value="2"/>
</dbReference>
<dbReference type="STRING" id="869212.Turpa_2112"/>
<dbReference type="KEGG" id="tpx:Turpa_2112"/>
<evidence type="ECO:0000256" key="1">
    <source>
        <dbReference type="ARBA" id="ARBA00006217"/>
    </source>
</evidence>
<comment type="similarity">
    <text evidence="1">Belongs to the beta-class carbonic anhydrase family.</text>
</comment>
<dbReference type="SUPFAM" id="SSF53056">
    <property type="entry name" value="beta-carbonic anhydrase, cab"/>
    <property type="match status" value="2"/>
</dbReference>